<reference evidence="1 2" key="1">
    <citation type="journal article" date="2021" name="Elife">
        <title>Chloroplast acquisition without the gene transfer in kleptoplastic sea slugs, Plakobranchus ocellatus.</title>
        <authorList>
            <person name="Maeda T."/>
            <person name="Takahashi S."/>
            <person name="Yoshida T."/>
            <person name="Shimamura S."/>
            <person name="Takaki Y."/>
            <person name="Nagai Y."/>
            <person name="Toyoda A."/>
            <person name="Suzuki Y."/>
            <person name="Arimoto A."/>
            <person name="Ishii H."/>
            <person name="Satoh N."/>
            <person name="Nishiyama T."/>
            <person name="Hasebe M."/>
            <person name="Maruyama T."/>
            <person name="Minagawa J."/>
            <person name="Obokata J."/>
            <person name="Shigenobu S."/>
        </authorList>
    </citation>
    <scope>NUCLEOTIDE SEQUENCE [LARGE SCALE GENOMIC DNA]</scope>
</reference>
<name>A0AAV4ASI9_9GAST</name>
<gene>
    <name evidence="1" type="ORF">PoB_003727900</name>
</gene>
<keyword evidence="2" id="KW-1185">Reference proteome</keyword>
<dbReference type="Proteomes" id="UP000735302">
    <property type="component" value="Unassembled WGS sequence"/>
</dbReference>
<evidence type="ECO:0000313" key="2">
    <source>
        <dbReference type="Proteomes" id="UP000735302"/>
    </source>
</evidence>
<dbReference type="AlphaFoldDB" id="A0AAV4ASI9"/>
<accession>A0AAV4ASI9</accession>
<protein>
    <submittedName>
        <fullName evidence="1">Uncharacterized protein</fullName>
    </submittedName>
</protein>
<dbReference type="EMBL" id="BLXT01004211">
    <property type="protein sequence ID" value="GFO10774.1"/>
    <property type="molecule type" value="Genomic_DNA"/>
</dbReference>
<comment type="caution">
    <text evidence="1">The sequence shown here is derived from an EMBL/GenBank/DDBJ whole genome shotgun (WGS) entry which is preliminary data.</text>
</comment>
<organism evidence="1 2">
    <name type="scientific">Plakobranchus ocellatus</name>
    <dbReference type="NCBI Taxonomy" id="259542"/>
    <lineage>
        <taxon>Eukaryota</taxon>
        <taxon>Metazoa</taxon>
        <taxon>Spiralia</taxon>
        <taxon>Lophotrochozoa</taxon>
        <taxon>Mollusca</taxon>
        <taxon>Gastropoda</taxon>
        <taxon>Heterobranchia</taxon>
        <taxon>Euthyneura</taxon>
        <taxon>Panpulmonata</taxon>
        <taxon>Sacoglossa</taxon>
        <taxon>Placobranchoidea</taxon>
        <taxon>Plakobranchidae</taxon>
        <taxon>Plakobranchus</taxon>
    </lineage>
</organism>
<proteinExistence type="predicted"/>
<evidence type="ECO:0000313" key="1">
    <source>
        <dbReference type="EMBL" id="GFO10774.1"/>
    </source>
</evidence>
<sequence length="104" mass="11345">MFCNDGRVVCYDLSEHSQALPGDATTCETQGQPTMETKCATVSGRTGILNTSNIGAPNRPRGIDTRGGFRLCSFSEIQSIVTCIGTESVNQYRRKSALLMRPRL</sequence>